<feature type="compositionally biased region" description="Polar residues" evidence="8">
    <location>
        <begin position="86"/>
        <end position="102"/>
    </location>
</feature>
<evidence type="ECO:0000256" key="9">
    <source>
        <dbReference type="SAM" id="Phobius"/>
    </source>
</evidence>
<feature type="region of interest" description="Disordered" evidence="8">
    <location>
        <begin position="1"/>
        <end position="105"/>
    </location>
</feature>
<name>A0AAD5UYA0_9APHY</name>
<feature type="transmembrane region" description="Helical" evidence="9">
    <location>
        <begin position="242"/>
        <end position="260"/>
    </location>
</feature>
<proteinExistence type="inferred from homology"/>
<feature type="transmembrane region" description="Helical" evidence="9">
    <location>
        <begin position="542"/>
        <end position="567"/>
    </location>
</feature>
<reference evidence="11" key="1">
    <citation type="submission" date="2022-07" db="EMBL/GenBank/DDBJ databases">
        <title>Genome Sequence of Physisporinus lineatus.</title>
        <authorList>
            <person name="Buettner E."/>
        </authorList>
    </citation>
    <scope>NUCLEOTIDE SEQUENCE</scope>
    <source>
        <strain evidence="11">VT162</strain>
    </source>
</reference>
<keyword evidence="3" id="KW-0378">Hydrolase</keyword>
<feature type="transmembrane region" description="Helical" evidence="9">
    <location>
        <begin position="272"/>
        <end position="288"/>
    </location>
</feature>
<evidence type="ECO:0000256" key="6">
    <source>
        <dbReference type="ARBA" id="ARBA00023136"/>
    </source>
</evidence>
<dbReference type="SUPFAM" id="SSF48317">
    <property type="entry name" value="Acid phosphatase/Vanadium-dependent haloperoxidase"/>
    <property type="match status" value="1"/>
</dbReference>
<comment type="subcellular location">
    <subcellularLocation>
        <location evidence="1">Endoplasmic reticulum membrane</location>
        <topology evidence="1">Multi-pass membrane protein</topology>
    </subcellularLocation>
</comment>
<sequence>MSQGESRGSTPRPGPISPVAHKAYGSDTPEWLSNNSSQETLTTSAREKSKFFTYNEDESRSSTPEALSLDLGTGARGPSHQKDGSGDSTGTAVNSTRNSSEDGLSEVDVVMGGVGRLPDEVYDRTLNWWRAAIRRRIMKNTEWESRVLATMQSYVRTPFLDAYFVYTSSLGTHTFFMTVLPAFFFFGYTEGGQRLLFVLAFGVYFSSFVKDLICAPRPFAPPVTRLTIGTHHLEYGFPSTHSTNSVSIALFLFSQIYAVYTSPDGGISDSAFILSVSLLAFYVFSIVYGRLYTAMHSFTDCAFGILLGSAIWWAETYTHAPIDAWLRESGFIVLGEYLSRWFMYRYNFDQSFFNKVMPGTPTGGTWTEVGTWWGVATMKMTIGVLAIFAWRIFAKFLLHRMLPPIFRYLSQLVTLPHRRFYTPATDYKNVPQHDQDADPLRRAIPSVIDLPGMVELEVDTVGESTARRKHGSNHDLGGRVVKQRNGNGKGAAVNGARGAKVVNREARSVKEKEALGLGIEEMGGKAEVETVKHYDADVLTKVFVYCGIGIIAIGVMPMIFEVVGWGLKAW</sequence>
<evidence type="ECO:0000256" key="7">
    <source>
        <dbReference type="ARBA" id="ARBA00038324"/>
    </source>
</evidence>
<dbReference type="Proteomes" id="UP001212997">
    <property type="component" value="Unassembled WGS sequence"/>
</dbReference>
<evidence type="ECO:0000256" key="2">
    <source>
        <dbReference type="ARBA" id="ARBA00022692"/>
    </source>
</evidence>
<feature type="domain" description="Phosphatidic acid phosphatase type 2/haloperoxidase" evidence="10">
    <location>
        <begin position="192"/>
        <end position="316"/>
    </location>
</feature>
<dbReference type="InterPro" id="IPR036938">
    <property type="entry name" value="PAP2/HPO_sf"/>
</dbReference>
<comment type="similarity">
    <text evidence="7">Belongs to the type 2 lipid phosphate phosphatase family.</text>
</comment>
<dbReference type="Gene3D" id="1.20.144.10">
    <property type="entry name" value="Phosphatidic acid phosphatase type 2/haloperoxidase"/>
    <property type="match status" value="1"/>
</dbReference>
<evidence type="ECO:0000256" key="1">
    <source>
        <dbReference type="ARBA" id="ARBA00004477"/>
    </source>
</evidence>
<feature type="transmembrane region" description="Helical" evidence="9">
    <location>
        <begin position="195"/>
        <end position="213"/>
    </location>
</feature>
<keyword evidence="5 9" id="KW-1133">Transmembrane helix</keyword>
<feature type="transmembrane region" description="Helical" evidence="9">
    <location>
        <begin position="163"/>
        <end position="188"/>
    </location>
</feature>
<evidence type="ECO:0000256" key="3">
    <source>
        <dbReference type="ARBA" id="ARBA00022801"/>
    </source>
</evidence>
<dbReference type="GO" id="GO:0042392">
    <property type="term" value="F:sphingosine-1-phosphate phosphatase activity"/>
    <property type="evidence" value="ECO:0007669"/>
    <property type="project" value="TreeGrafter"/>
</dbReference>
<keyword evidence="12" id="KW-1185">Reference proteome</keyword>
<dbReference type="PANTHER" id="PTHR14969">
    <property type="entry name" value="SPHINGOSINE-1-PHOSPHATE PHOSPHOHYDROLASE"/>
    <property type="match status" value="1"/>
</dbReference>
<dbReference type="CDD" id="cd03388">
    <property type="entry name" value="PAP2_SPPase1"/>
    <property type="match status" value="1"/>
</dbReference>
<dbReference type="SMART" id="SM00014">
    <property type="entry name" value="acidPPc"/>
    <property type="match status" value="1"/>
</dbReference>
<evidence type="ECO:0000259" key="10">
    <source>
        <dbReference type="SMART" id="SM00014"/>
    </source>
</evidence>
<evidence type="ECO:0000313" key="12">
    <source>
        <dbReference type="Proteomes" id="UP001212997"/>
    </source>
</evidence>
<dbReference type="InterPro" id="IPR000326">
    <property type="entry name" value="PAP2/HPO"/>
</dbReference>
<dbReference type="PANTHER" id="PTHR14969:SF28">
    <property type="entry name" value="DIHYDROSPHINGOSINE 1-PHOSPHATE PHOSPHATASE LCB3-RELATED"/>
    <property type="match status" value="1"/>
</dbReference>
<dbReference type="Pfam" id="PF01569">
    <property type="entry name" value="PAP2"/>
    <property type="match status" value="1"/>
</dbReference>
<protein>
    <recommendedName>
        <fullName evidence="10">Phosphatidic acid phosphatase type 2/haloperoxidase domain-containing protein</fullName>
    </recommendedName>
</protein>
<evidence type="ECO:0000313" key="11">
    <source>
        <dbReference type="EMBL" id="KAJ3481050.1"/>
    </source>
</evidence>
<accession>A0AAD5UYA0</accession>
<evidence type="ECO:0000256" key="8">
    <source>
        <dbReference type="SAM" id="MobiDB-lite"/>
    </source>
</evidence>
<evidence type="ECO:0000256" key="5">
    <source>
        <dbReference type="ARBA" id="ARBA00022989"/>
    </source>
</evidence>
<keyword evidence="4" id="KW-0256">Endoplasmic reticulum</keyword>
<gene>
    <name evidence="11" type="ORF">NLI96_g7916</name>
</gene>
<feature type="compositionally biased region" description="Polar residues" evidence="8">
    <location>
        <begin position="31"/>
        <end position="44"/>
    </location>
</feature>
<keyword evidence="6 9" id="KW-0472">Membrane</keyword>
<organism evidence="11 12">
    <name type="scientific">Meripilus lineatus</name>
    <dbReference type="NCBI Taxonomy" id="2056292"/>
    <lineage>
        <taxon>Eukaryota</taxon>
        <taxon>Fungi</taxon>
        <taxon>Dikarya</taxon>
        <taxon>Basidiomycota</taxon>
        <taxon>Agaricomycotina</taxon>
        <taxon>Agaricomycetes</taxon>
        <taxon>Polyporales</taxon>
        <taxon>Meripilaceae</taxon>
        <taxon>Meripilus</taxon>
    </lineage>
</organism>
<dbReference type="AlphaFoldDB" id="A0AAD5UYA0"/>
<evidence type="ECO:0000256" key="4">
    <source>
        <dbReference type="ARBA" id="ARBA00022824"/>
    </source>
</evidence>
<dbReference type="GO" id="GO:0005789">
    <property type="term" value="C:endoplasmic reticulum membrane"/>
    <property type="evidence" value="ECO:0007669"/>
    <property type="project" value="UniProtKB-SubCell"/>
</dbReference>
<feature type="transmembrane region" description="Helical" evidence="9">
    <location>
        <begin position="372"/>
        <end position="393"/>
    </location>
</feature>
<keyword evidence="2 9" id="KW-0812">Transmembrane</keyword>
<comment type="caution">
    <text evidence="11">The sequence shown here is derived from an EMBL/GenBank/DDBJ whole genome shotgun (WGS) entry which is preliminary data.</text>
</comment>
<dbReference type="EMBL" id="JANAWD010000342">
    <property type="protein sequence ID" value="KAJ3481050.1"/>
    <property type="molecule type" value="Genomic_DNA"/>
</dbReference>